<sequence length="443" mass="47198">MNAHADRPGAPADGDALGLATHDEAAQPLAELTALAGQWFDEIRALSADGAGVTRESYGASETAAAQRLAEHAEREGLAVRTDRAANLVFSLPDADPQASAIWVGSHLDSVPHGGNYDGLAGIVAGLLCLVAQRRTGRASPRPLNVIALRGEESAWFGKAYMGSSALFGLLKPDDLAMKHRSTGRSLADCMAAAGVDVDAVRAGKPLFDVRRAHAYLELHIEQGPVMVARGLPVAVVSGIRGNVRHNSISCIGEAGHSGAVPRSLRHDAIFAVAELITRLDEHWRRLLERNIDLVVTTGIVSTDQDEHSISRIPGQVHFSFEARSESTETLDVFHELLLAECNSIARERGVRFDFDRRLSSAPARMDAALRAALADACARLDVPFATLPSGAGHDAALFANAGVPSGMLFVRNEHGSHNPHEAMSIDDFMLGVRVLADTIARL</sequence>
<keyword evidence="5 9" id="KW-0378">Hydrolase</keyword>
<evidence type="ECO:0000313" key="9">
    <source>
        <dbReference type="EMBL" id="KWD96855.1"/>
    </source>
</evidence>
<dbReference type="SUPFAM" id="SSF55031">
    <property type="entry name" value="Bacterial exopeptidase dimerisation domain"/>
    <property type="match status" value="1"/>
</dbReference>
<comment type="similarity">
    <text evidence="2">Belongs to the peptidase M20 family.</text>
</comment>
<comment type="cofactor">
    <cofactor evidence="7">
        <name>Zn(2+)</name>
        <dbReference type="ChEBI" id="CHEBI:29105"/>
    </cofactor>
    <text evidence="7">Binds 2 Zn(2+) ions per subunit.</text>
</comment>
<feature type="binding site" evidence="7">
    <location>
        <position position="118"/>
    </location>
    <ligand>
        <name>Zn(2+)</name>
        <dbReference type="ChEBI" id="CHEBI:29105"/>
        <label>2</label>
    </ligand>
</feature>
<dbReference type="GO" id="GO:0046872">
    <property type="term" value="F:metal ion binding"/>
    <property type="evidence" value="ECO:0007669"/>
    <property type="project" value="UniProtKB-KW"/>
</dbReference>
<proteinExistence type="inferred from homology"/>
<accession>A0A125G046</accession>
<feature type="domain" description="Peptidase M20 dimerisation" evidence="8">
    <location>
        <begin position="249"/>
        <end position="348"/>
    </location>
</feature>
<feature type="binding site" evidence="7">
    <location>
        <position position="107"/>
    </location>
    <ligand>
        <name>Zn(2+)</name>
        <dbReference type="ChEBI" id="CHEBI:29105"/>
        <label>1</label>
    </ligand>
</feature>
<dbReference type="OrthoDB" id="9808195at2"/>
<name>A0A125G046_9BURK</name>
<evidence type="ECO:0000256" key="4">
    <source>
        <dbReference type="ARBA" id="ARBA00022723"/>
    </source>
</evidence>
<evidence type="ECO:0000256" key="6">
    <source>
        <dbReference type="ARBA" id="ARBA00023211"/>
    </source>
</evidence>
<feature type="binding site" evidence="7">
    <location>
        <position position="418"/>
    </location>
    <ligand>
        <name>Zn(2+)</name>
        <dbReference type="ChEBI" id="CHEBI:29105"/>
        <label>2</label>
    </ligand>
</feature>
<dbReference type="SUPFAM" id="SSF53187">
    <property type="entry name" value="Zn-dependent exopeptidases"/>
    <property type="match status" value="1"/>
</dbReference>
<evidence type="ECO:0000256" key="2">
    <source>
        <dbReference type="ARBA" id="ARBA00006153"/>
    </source>
</evidence>
<dbReference type="PIRSF" id="PIRSF001235">
    <property type="entry name" value="Amidase_carbamoylase"/>
    <property type="match status" value="1"/>
</dbReference>
<reference evidence="9 10" key="1">
    <citation type="submission" date="2015-11" db="EMBL/GenBank/DDBJ databases">
        <title>Expanding the genomic diversity of Burkholderia species for the development of highly accurate diagnostics.</title>
        <authorList>
            <person name="Sahl J."/>
            <person name="Keim P."/>
            <person name="Wagner D."/>
        </authorList>
    </citation>
    <scope>NUCLEOTIDE SEQUENCE [LARGE SCALE GENOMIC DNA]</scope>
    <source>
        <strain evidence="9 10">MSMB2167WGS</strain>
    </source>
</reference>
<dbReference type="Proteomes" id="UP000062998">
    <property type="component" value="Unassembled WGS sequence"/>
</dbReference>
<evidence type="ECO:0000256" key="1">
    <source>
        <dbReference type="ARBA" id="ARBA00001936"/>
    </source>
</evidence>
<dbReference type="AlphaFoldDB" id="A0A125G046"/>
<dbReference type="Gene3D" id="3.40.630.10">
    <property type="entry name" value="Zn peptidases"/>
    <property type="match status" value="1"/>
</dbReference>
<dbReference type="PANTHER" id="PTHR32494:SF19">
    <property type="entry name" value="ALLANTOATE DEIMINASE-RELATED"/>
    <property type="match status" value="1"/>
</dbReference>
<protein>
    <submittedName>
        <fullName evidence="9">Zn-dependent hydrolase</fullName>
    </submittedName>
</protein>
<dbReference type="GO" id="GO:0016813">
    <property type="term" value="F:hydrolase activity, acting on carbon-nitrogen (but not peptide) bonds, in linear amidines"/>
    <property type="evidence" value="ECO:0007669"/>
    <property type="project" value="InterPro"/>
</dbReference>
<evidence type="ECO:0000256" key="3">
    <source>
        <dbReference type="ARBA" id="ARBA00011738"/>
    </source>
</evidence>
<feature type="binding site" evidence="7">
    <location>
        <position position="118"/>
    </location>
    <ligand>
        <name>Zn(2+)</name>
        <dbReference type="ChEBI" id="CHEBI:29105"/>
        <label>1</label>
    </ligand>
</feature>
<dbReference type="Pfam" id="PF01546">
    <property type="entry name" value="Peptidase_M20"/>
    <property type="match status" value="1"/>
</dbReference>
<dbReference type="Gene3D" id="3.30.70.360">
    <property type="match status" value="1"/>
</dbReference>
<dbReference type="NCBIfam" id="TIGR01879">
    <property type="entry name" value="hydantase"/>
    <property type="match status" value="1"/>
</dbReference>
<organism evidence="9 10">
    <name type="scientific">Burkholderia ubonensis</name>
    <dbReference type="NCBI Taxonomy" id="101571"/>
    <lineage>
        <taxon>Bacteria</taxon>
        <taxon>Pseudomonadati</taxon>
        <taxon>Pseudomonadota</taxon>
        <taxon>Betaproteobacteria</taxon>
        <taxon>Burkholderiales</taxon>
        <taxon>Burkholderiaceae</taxon>
        <taxon>Burkholderia</taxon>
        <taxon>Burkholderia cepacia complex</taxon>
    </lineage>
</organism>
<comment type="subunit">
    <text evidence="3">Homodimer.</text>
</comment>
<evidence type="ECO:0000256" key="7">
    <source>
        <dbReference type="PIRSR" id="PIRSR001235-1"/>
    </source>
</evidence>
<dbReference type="RefSeq" id="WP_060308105.1">
    <property type="nucleotide sequence ID" value="NZ_LPIU01000007.1"/>
</dbReference>
<keyword evidence="4 7" id="KW-0479">Metal-binding</keyword>
<dbReference type="InterPro" id="IPR002933">
    <property type="entry name" value="Peptidase_M20"/>
</dbReference>
<evidence type="ECO:0000256" key="5">
    <source>
        <dbReference type="ARBA" id="ARBA00022801"/>
    </source>
</evidence>
<dbReference type="InterPro" id="IPR010158">
    <property type="entry name" value="Amidase_Cbmase"/>
</dbReference>
<comment type="cofactor">
    <cofactor evidence="1">
        <name>Mn(2+)</name>
        <dbReference type="ChEBI" id="CHEBI:29035"/>
    </cofactor>
</comment>
<comment type="caution">
    <text evidence="9">The sequence shown here is derived from an EMBL/GenBank/DDBJ whole genome shotgun (WGS) entry which is preliminary data.</text>
</comment>
<gene>
    <name evidence="9" type="ORF">WL73_21950</name>
</gene>
<dbReference type="InterPro" id="IPR011650">
    <property type="entry name" value="Peptidase_M20_dimer"/>
</dbReference>
<dbReference type="Pfam" id="PF07687">
    <property type="entry name" value="M20_dimer"/>
    <property type="match status" value="1"/>
</dbReference>
<dbReference type="PANTHER" id="PTHR32494">
    <property type="entry name" value="ALLANTOATE DEIMINASE-RELATED"/>
    <property type="match status" value="1"/>
</dbReference>
<evidence type="ECO:0000259" key="8">
    <source>
        <dbReference type="Pfam" id="PF07687"/>
    </source>
</evidence>
<dbReference type="InterPro" id="IPR036264">
    <property type="entry name" value="Bact_exopeptidase_dim_dom"/>
</dbReference>
<feature type="binding site" evidence="7">
    <location>
        <position position="153"/>
    </location>
    <ligand>
        <name>Zn(2+)</name>
        <dbReference type="ChEBI" id="CHEBI:29105"/>
        <label>2</label>
    </ligand>
</feature>
<keyword evidence="7" id="KW-0862">Zinc</keyword>
<dbReference type="EMBL" id="LPIX01000089">
    <property type="protein sequence ID" value="KWD96855.1"/>
    <property type="molecule type" value="Genomic_DNA"/>
</dbReference>
<keyword evidence="6" id="KW-0464">Manganese</keyword>
<evidence type="ECO:0000313" key="10">
    <source>
        <dbReference type="Proteomes" id="UP000062998"/>
    </source>
</evidence>
<feature type="binding site" evidence="7">
    <location>
        <position position="220"/>
    </location>
    <ligand>
        <name>Zn(2+)</name>
        <dbReference type="ChEBI" id="CHEBI:29105"/>
        <label>1</label>
    </ligand>
</feature>